<dbReference type="EMBL" id="KV878922">
    <property type="protein sequence ID" value="OJJ79097.1"/>
    <property type="molecule type" value="Genomic_DNA"/>
</dbReference>
<keyword evidence="6" id="KW-1185">Reference proteome</keyword>
<reference evidence="6" key="1">
    <citation type="journal article" date="2017" name="Genome Biol.">
        <title>Comparative genomics reveals high biological diversity and specific adaptations in the industrially and medically important fungal genus Aspergillus.</title>
        <authorList>
            <person name="de Vries R.P."/>
            <person name="Riley R."/>
            <person name="Wiebenga A."/>
            <person name="Aguilar-Osorio G."/>
            <person name="Amillis S."/>
            <person name="Uchima C.A."/>
            <person name="Anderluh G."/>
            <person name="Asadollahi M."/>
            <person name="Askin M."/>
            <person name="Barry K."/>
            <person name="Battaglia E."/>
            <person name="Bayram O."/>
            <person name="Benocci T."/>
            <person name="Braus-Stromeyer S.A."/>
            <person name="Caldana C."/>
            <person name="Canovas D."/>
            <person name="Cerqueira G.C."/>
            <person name="Chen F."/>
            <person name="Chen W."/>
            <person name="Choi C."/>
            <person name="Clum A."/>
            <person name="Dos Santos R.A."/>
            <person name="Damasio A.R."/>
            <person name="Diallinas G."/>
            <person name="Emri T."/>
            <person name="Fekete E."/>
            <person name="Flipphi M."/>
            <person name="Freyberg S."/>
            <person name="Gallo A."/>
            <person name="Gournas C."/>
            <person name="Habgood R."/>
            <person name="Hainaut M."/>
            <person name="Harispe M.L."/>
            <person name="Henrissat B."/>
            <person name="Hilden K.S."/>
            <person name="Hope R."/>
            <person name="Hossain A."/>
            <person name="Karabika E."/>
            <person name="Karaffa L."/>
            <person name="Karanyi Z."/>
            <person name="Krasevec N."/>
            <person name="Kuo A."/>
            <person name="Kusch H."/>
            <person name="LaButti K."/>
            <person name="Lagendijk E.L."/>
            <person name="Lapidus A."/>
            <person name="Levasseur A."/>
            <person name="Lindquist E."/>
            <person name="Lipzen A."/>
            <person name="Logrieco A.F."/>
            <person name="MacCabe A."/>
            <person name="Maekelae M.R."/>
            <person name="Malavazi I."/>
            <person name="Melin P."/>
            <person name="Meyer V."/>
            <person name="Mielnichuk N."/>
            <person name="Miskei M."/>
            <person name="Molnar A.P."/>
            <person name="Mule G."/>
            <person name="Ngan C.Y."/>
            <person name="Orejas M."/>
            <person name="Orosz E."/>
            <person name="Ouedraogo J.P."/>
            <person name="Overkamp K.M."/>
            <person name="Park H.-S."/>
            <person name="Perrone G."/>
            <person name="Piumi F."/>
            <person name="Punt P.J."/>
            <person name="Ram A.F."/>
            <person name="Ramon A."/>
            <person name="Rauscher S."/>
            <person name="Record E."/>
            <person name="Riano-Pachon D.M."/>
            <person name="Robert V."/>
            <person name="Roehrig J."/>
            <person name="Ruller R."/>
            <person name="Salamov A."/>
            <person name="Salih N.S."/>
            <person name="Samson R.A."/>
            <person name="Sandor E."/>
            <person name="Sanguinetti M."/>
            <person name="Schuetze T."/>
            <person name="Sepcic K."/>
            <person name="Shelest E."/>
            <person name="Sherlock G."/>
            <person name="Sophianopoulou V."/>
            <person name="Squina F.M."/>
            <person name="Sun H."/>
            <person name="Susca A."/>
            <person name="Todd R.B."/>
            <person name="Tsang A."/>
            <person name="Unkles S.E."/>
            <person name="van de Wiele N."/>
            <person name="van Rossen-Uffink D."/>
            <person name="Oliveira J.V."/>
            <person name="Vesth T.C."/>
            <person name="Visser J."/>
            <person name="Yu J.-H."/>
            <person name="Zhou M."/>
            <person name="Andersen M.R."/>
            <person name="Archer D.B."/>
            <person name="Baker S.E."/>
            <person name="Benoit I."/>
            <person name="Brakhage A.A."/>
            <person name="Braus G.H."/>
            <person name="Fischer R."/>
            <person name="Frisvad J.C."/>
            <person name="Goldman G.H."/>
            <person name="Houbraken J."/>
            <person name="Oakley B."/>
            <person name="Pocsi I."/>
            <person name="Scazzocchio C."/>
            <person name="Seiboth B."/>
            <person name="vanKuyk P.A."/>
            <person name="Wortman J."/>
            <person name="Dyer P.S."/>
            <person name="Grigoriev I.V."/>
        </authorList>
    </citation>
    <scope>NUCLEOTIDE SEQUENCE [LARGE SCALE GENOMIC DNA]</scope>
    <source>
        <strain evidence="6">CBS 516.65</strain>
    </source>
</reference>
<evidence type="ECO:0000259" key="4">
    <source>
        <dbReference type="Pfam" id="PF01494"/>
    </source>
</evidence>
<dbReference type="GeneID" id="34461453"/>
<keyword evidence="2" id="KW-0274">FAD</keyword>
<evidence type="ECO:0000256" key="2">
    <source>
        <dbReference type="ARBA" id="ARBA00022827"/>
    </source>
</evidence>
<dbReference type="RefSeq" id="XP_022395795.1">
    <property type="nucleotide sequence ID" value="XM_022545192.1"/>
</dbReference>
<dbReference type="VEuPathDB" id="FungiDB:ASPGLDRAFT_40222"/>
<feature type="domain" description="FAD-binding" evidence="4">
    <location>
        <begin position="7"/>
        <end position="190"/>
    </location>
</feature>
<dbReference type="GO" id="GO:0019622">
    <property type="term" value="P:3-(3-hydroxy)phenylpropionate catabolic process"/>
    <property type="evidence" value="ECO:0007669"/>
    <property type="project" value="TreeGrafter"/>
</dbReference>
<proteinExistence type="predicted"/>
<dbReference type="InterPro" id="IPR036188">
    <property type="entry name" value="FAD/NAD-bd_sf"/>
</dbReference>
<keyword evidence="3" id="KW-0560">Oxidoreductase</keyword>
<dbReference type="GO" id="GO:0008688">
    <property type="term" value="F:3-(3-hydroxyphenyl)propionate hydroxylase activity"/>
    <property type="evidence" value="ECO:0007669"/>
    <property type="project" value="TreeGrafter"/>
</dbReference>
<accession>A0A1L9V592</accession>
<evidence type="ECO:0000256" key="3">
    <source>
        <dbReference type="ARBA" id="ARBA00023002"/>
    </source>
</evidence>
<dbReference type="Gene3D" id="3.30.9.10">
    <property type="entry name" value="D-Amino Acid Oxidase, subunit A, domain 2"/>
    <property type="match status" value="1"/>
</dbReference>
<name>A0A1L9V592_ASPGL</name>
<dbReference type="PANTHER" id="PTHR43476:SF3">
    <property type="entry name" value="FAD-BINDING MONOOXYGENASE"/>
    <property type="match status" value="1"/>
</dbReference>
<dbReference type="AlphaFoldDB" id="A0A1L9V592"/>
<dbReference type="InterPro" id="IPR002938">
    <property type="entry name" value="FAD-bd"/>
</dbReference>
<dbReference type="OrthoDB" id="10016252at2759"/>
<evidence type="ECO:0000256" key="1">
    <source>
        <dbReference type="ARBA" id="ARBA00022630"/>
    </source>
</evidence>
<protein>
    <recommendedName>
        <fullName evidence="4">FAD-binding domain-containing protein</fullName>
    </recommendedName>
</protein>
<dbReference type="InterPro" id="IPR050631">
    <property type="entry name" value="PheA/TfdB_FAD_monoxygenase"/>
</dbReference>
<dbReference type="SUPFAM" id="SSF51905">
    <property type="entry name" value="FAD/NAD(P)-binding domain"/>
    <property type="match status" value="1"/>
</dbReference>
<dbReference type="Proteomes" id="UP000184300">
    <property type="component" value="Unassembled WGS sequence"/>
</dbReference>
<dbReference type="Gene3D" id="3.50.50.60">
    <property type="entry name" value="FAD/NAD(P)-binding domain"/>
    <property type="match status" value="1"/>
</dbReference>
<evidence type="ECO:0000313" key="5">
    <source>
        <dbReference type="EMBL" id="OJJ79097.1"/>
    </source>
</evidence>
<sequence>MTDFEATSVVICGCGPTGALLSAYLSRMSVQHVVLEKDTAITTDPRGIALDEDGIRLLQGVGIYDKIYTQIGTCMEQFQFIGGTKKALDQRPFLQMDYATTEGGTGHVGFICHKQPVLEKCLREAMDGPCDLRSGCSVSHLSEDADWTYCHYRDSEGNAHRIRSRFFVGADGKTGFTRKNYLEPLGVHMEFADRSFYDETWVALNWEITLPTEKSHPGFPLWTRGYTPEQVYDLFFPVNFRFLCNSERPAVCGRFGLPQDRLWRFEFVVGADEDGEEMAKKEMIMKVVFPYITHPGSRYGLSHDVQFPEDCIRVLRSRPFRFSARSCNRWSNGRVVLCGDAAHVFPPFGGQGIASGFRDAASLAWRLALLCRPQRSHLTNSHEKILQDWYLERKQQLEKSLASTVENGRFVTSSSSLMILFCTCPFFILQLVPQWRRELRLGRRKGGMVRYLYSQGMPFLPEHCGGLCLPQSYCTPVTPLRSNKQSATIEEAEYADGVVHFTDDVIFATRNSYTGQRLFRILVYLQSISELPGARQVVSDIEDISRGELCAGDVTFLVEDSSDMSALQGDDCGGITQAQGVYRLATGPEFAASPLCKNRPEPRFYDPHYIGKVLGRKKYIILRPDCFVFAAVDNKQDLTSAAAAAVAYLQG</sequence>
<dbReference type="PRINTS" id="PR00420">
    <property type="entry name" value="RNGMNOXGNASE"/>
</dbReference>
<dbReference type="Pfam" id="PF01494">
    <property type="entry name" value="FAD_binding_3"/>
    <property type="match status" value="2"/>
</dbReference>
<dbReference type="PANTHER" id="PTHR43476">
    <property type="entry name" value="3-(3-HYDROXY-PHENYL)PROPIONATE/3-HYDROXYCINNAMIC ACID HYDROXYLASE"/>
    <property type="match status" value="1"/>
</dbReference>
<keyword evidence="1" id="KW-0285">Flavoprotein</keyword>
<gene>
    <name evidence="5" type="ORF">ASPGLDRAFT_40222</name>
</gene>
<organism evidence="5 6">
    <name type="scientific">Aspergillus glaucus CBS 516.65</name>
    <dbReference type="NCBI Taxonomy" id="1160497"/>
    <lineage>
        <taxon>Eukaryota</taxon>
        <taxon>Fungi</taxon>
        <taxon>Dikarya</taxon>
        <taxon>Ascomycota</taxon>
        <taxon>Pezizomycotina</taxon>
        <taxon>Eurotiomycetes</taxon>
        <taxon>Eurotiomycetidae</taxon>
        <taxon>Eurotiales</taxon>
        <taxon>Aspergillaceae</taxon>
        <taxon>Aspergillus</taxon>
        <taxon>Aspergillus subgen. Aspergillus</taxon>
    </lineage>
</organism>
<feature type="domain" description="FAD-binding" evidence="4">
    <location>
        <begin position="315"/>
        <end position="374"/>
    </location>
</feature>
<evidence type="ECO:0000313" key="6">
    <source>
        <dbReference type="Proteomes" id="UP000184300"/>
    </source>
</evidence>
<dbReference type="STRING" id="1160497.A0A1L9V592"/>
<dbReference type="GO" id="GO:0071949">
    <property type="term" value="F:FAD binding"/>
    <property type="evidence" value="ECO:0007669"/>
    <property type="project" value="InterPro"/>
</dbReference>